<sequence>MSSNSNASSPGQLIVNLRVTRPVQVETTEVITNHTHWFCNNIRPNGGGLCLGHIGMDKRQCISCGCLRRPRALAMSDKGSILGSLASINAKGEEVWQYRALINGASVIDAINGHSSRPSHSSQSSGPYQSSQLDQSSQAE</sequence>
<accession>A0A9W8S189</accession>
<keyword evidence="3" id="KW-1185">Reference proteome</keyword>
<evidence type="ECO:0000313" key="3">
    <source>
        <dbReference type="Proteomes" id="UP001152049"/>
    </source>
</evidence>
<name>A0A9W8S189_9HYPO</name>
<feature type="compositionally biased region" description="Low complexity" evidence="1">
    <location>
        <begin position="113"/>
        <end position="131"/>
    </location>
</feature>
<proteinExistence type="predicted"/>
<reference evidence="2" key="1">
    <citation type="submission" date="2022-09" db="EMBL/GenBank/DDBJ databases">
        <title>Fusarium specimens isolated from Avocado Roots.</title>
        <authorList>
            <person name="Stajich J."/>
            <person name="Roper C."/>
            <person name="Heimlech-Rivalta G."/>
        </authorList>
    </citation>
    <scope>NUCLEOTIDE SEQUENCE</scope>
    <source>
        <strain evidence="2">CF00136</strain>
    </source>
</reference>
<feature type="region of interest" description="Disordered" evidence="1">
    <location>
        <begin position="113"/>
        <end position="140"/>
    </location>
</feature>
<protein>
    <submittedName>
        <fullName evidence="2">Uncharacterized protein</fullName>
    </submittedName>
</protein>
<dbReference type="AlphaFoldDB" id="A0A9W8S189"/>
<evidence type="ECO:0000313" key="2">
    <source>
        <dbReference type="EMBL" id="KAJ4263484.1"/>
    </source>
</evidence>
<dbReference type="EMBL" id="JAOQAZ010000010">
    <property type="protein sequence ID" value="KAJ4263484.1"/>
    <property type="molecule type" value="Genomic_DNA"/>
</dbReference>
<organism evidence="2 3">
    <name type="scientific">Fusarium torreyae</name>
    <dbReference type="NCBI Taxonomy" id="1237075"/>
    <lineage>
        <taxon>Eukaryota</taxon>
        <taxon>Fungi</taxon>
        <taxon>Dikarya</taxon>
        <taxon>Ascomycota</taxon>
        <taxon>Pezizomycotina</taxon>
        <taxon>Sordariomycetes</taxon>
        <taxon>Hypocreomycetidae</taxon>
        <taxon>Hypocreales</taxon>
        <taxon>Nectriaceae</taxon>
        <taxon>Fusarium</taxon>
    </lineage>
</organism>
<comment type="caution">
    <text evidence="2">The sequence shown here is derived from an EMBL/GenBank/DDBJ whole genome shotgun (WGS) entry which is preliminary data.</text>
</comment>
<dbReference type="Proteomes" id="UP001152049">
    <property type="component" value="Unassembled WGS sequence"/>
</dbReference>
<gene>
    <name evidence="2" type="ORF">NW762_006303</name>
</gene>
<evidence type="ECO:0000256" key="1">
    <source>
        <dbReference type="SAM" id="MobiDB-lite"/>
    </source>
</evidence>